<protein>
    <submittedName>
        <fullName evidence="1">Uncharacterized protein</fullName>
    </submittedName>
</protein>
<dbReference type="AlphaFoldDB" id="A0A8J7LA96"/>
<keyword evidence="2" id="KW-1185">Reference proteome</keyword>
<gene>
    <name evidence="1" type="ORF">I8748_22300</name>
</gene>
<organism evidence="1 2">
    <name type="scientific">Amazonocrinis nigriterrae CENA67</name>
    <dbReference type="NCBI Taxonomy" id="2794033"/>
    <lineage>
        <taxon>Bacteria</taxon>
        <taxon>Bacillati</taxon>
        <taxon>Cyanobacteriota</taxon>
        <taxon>Cyanophyceae</taxon>
        <taxon>Nostocales</taxon>
        <taxon>Nostocaceae</taxon>
        <taxon>Amazonocrinis</taxon>
        <taxon>Amazonocrinis nigriterrae</taxon>
    </lineage>
</organism>
<dbReference type="EMBL" id="JAECZC010000054">
    <property type="protein sequence ID" value="MBH8564880.1"/>
    <property type="molecule type" value="Genomic_DNA"/>
</dbReference>
<dbReference type="Proteomes" id="UP000632766">
    <property type="component" value="Unassembled WGS sequence"/>
</dbReference>
<evidence type="ECO:0000313" key="1">
    <source>
        <dbReference type="EMBL" id="MBH8564880.1"/>
    </source>
</evidence>
<name>A0A8J7LA96_9NOST</name>
<sequence>MKVNDNTIMAFLLAFQGLNTSLSQQERHNLKELAKQLDSQPKAWENYIKKHLLEIIAANPELNQAYQFYKSQLDTIEEIPNYLMPTEAEISRLNTLDNAPITRGFKPKSEAIDYETQINNVAVIVGSSEQPEETVKQVTFLDKWKQFLSRSHSLN</sequence>
<comment type="caution">
    <text evidence="1">The sequence shown here is derived from an EMBL/GenBank/DDBJ whole genome shotgun (WGS) entry which is preliminary data.</text>
</comment>
<reference evidence="1 2" key="1">
    <citation type="journal article" date="2021" name="Int. J. Syst. Evol. Microbiol.">
        <title>Amazonocrinis nigriterrae gen. nov., sp. nov., Atlanticothrix silvestris gen. nov., sp. nov. and Dendronalium phyllosphericum gen. nov., sp. nov., nostocacean cyanobacteria from Brazilian environments.</title>
        <authorList>
            <person name="Alvarenga D.O."/>
            <person name="Andreote A.P.D."/>
            <person name="Branco L.H.Z."/>
            <person name="Delbaje E."/>
            <person name="Cruz R.B."/>
            <person name="Varani A.M."/>
            <person name="Fiore M.F."/>
        </authorList>
    </citation>
    <scope>NUCLEOTIDE SEQUENCE [LARGE SCALE GENOMIC DNA]</scope>
    <source>
        <strain evidence="1 2">CENA67</strain>
    </source>
</reference>
<dbReference type="RefSeq" id="WP_198126702.1">
    <property type="nucleotide sequence ID" value="NZ_JAECZC010000054.1"/>
</dbReference>
<proteinExistence type="predicted"/>
<evidence type="ECO:0000313" key="2">
    <source>
        <dbReference type="Proteomes" id="UP000632766"/>
    </source>
</evidence>
<accession>A0A8J7LA96</accession>